<dbReference type="PANTHER" id="PTHR12815">
    <property type="entry name" value="SORTING AND ASSEMBLY MACHINERY SAMM50 PROTEIN FAMILY MEMBER"/>
    <property type="match status" value="1"/>
</dbReference>
<dbReference type="OrthoDB" id="9776356at2"/>
<evidence type="ECO:0000256" key="4">
    <source>
        <dbReference type="ARBA" id="ARBA00023136"/>
    </source>
</evidence>
<evidence type="ECO:0000256" key="3">
    <source>
        <dbReference type="ARBA" id="ARBA00022729"/>
    </source>
</evidence>
<keyword evidence="5" id="KW-0998">Cell outer membrane</keyword>
<evidence type="ECO:0000259" key="8">
    <source>
        <dbReference type="Pfam" id="PF01103"/>
    </source>
</evidence>
<dbReference type="InterPro" id="IPR039910">
    <property type="entry name" value="D15-like"/>
</dbReference>
<comment type="subcellular location">
    <subcellularLocation>
        <location evidence="1">Membrane</location>
    </subcellularLocation>
</comment>
<gene>
    <name evidence="9" type="ORF">C7H19_07750</name>
</gene>
<evidence type="ECO:0000256" key="5">
    <source>
        <dbReference type="ARBA" id="ARBA00023237"/>
    </source>
</evidence>
<protein>
    <recommendedName>
        <fullName evidence="8">Bacterial surface antigen (D15) domain-containing protein</fullName>
    </recommendedName>
</protein>
<organism evidence="9 10">
    <name type="scientific">Aphanothece hegewaldii CCALA 016</name>
    <dbReference type="NCBI Taxonomy" id="2107694"/>
    <lineage>
        <taxon>Bacteria</taxon>
        <taxon>Bacillati</taxon>
        <taxon>Cyanobacteriota</taxon>
        <taxon>Cyanophyceae</taxon>
        <taxon>Oscillatoriophycideae</taxon>
        <taxon>Chroococcales</taxon>
        <taxon>Aphanothecaceae</taxon>
        <taxon>Aphanothece</taxon>
    </lineage>
</organism>
<reference evidence="9 10" key="2">
    <citation type="submission" date="2018-03" db="EMBL/GenBank/DDBJ databases">
        <authorList>
            <person name="Keele B.F."/>
        </authorList>
    </citation>
    <scope>NUCLEOTIDE SEQUENCE [LARGE SCALE GENOMIC DNA]</scope>
    <source>
        <strain evidence="9 10">CCALA 016</strain>
    </source>
</reference>
<reference evidence="9 10" key="1">
    <citation type="submission" date="2018-03" db="EMBL/GenBank/DDBJ databases">
        <title>The ancient ancestry and fast evolution of plastids.</title>
        <authorList>
            <person name="Moore K.R."/>
            <person name="Magnabosco C."/>
            <person name="Momper L."/>
            <person name="Gold D.A."/>
            <person name="Bosak T."/>
            <person name="Fournier G.P."/>
        </authorList>
    </citation>
    <scope>NUCLEOTIDE SEQUENCE [LARGE SCALE GENOMIC DNA]</scope>
    <source>
        <strain evidence="9 10">CCALA 016</strain>
    </source>
</reference>
<dbReference type="InterPro" id="IPR000184">
    <property type="entry name" value="Bac_surfAg_D15"/>
</dbReference>
<keyword evidence="2" id="KW-0812">Transmembrane</keyword>
<name>A0A2T1LZM3_9CHRO</name>
<dbReference type="Proteomes" id="UP000239001">
    <property type="component" value="Unassembled WGS sequence"/>
</dbReference>
<evidence type="ECO:0000256" key="2">
    <source>
        <dbReference type="ARBA" id="ARBA00022692"/>
    </source>
</evidence>
<dbReference type="Pfam" id="PF01103">
    <property type="entry name" value="Omp85"/>
    <property type="match status" value="1"/>
</dbReference>
<comment type="caution">
    <text evidence="9">The sequence shown here is derived from an EMBL/GenBank/DDBJ whole genome shotgun (WGS) entry which is preliminary data.</text>
</comment>
<evidence type="ECO:0000256" key="1">
    <source>
        <dbReference type="ARBA" id="ARBA00004370"/>
    </source>
</evidence>
<feature type="domain" description="Bacterial surface antigen (D15)" evidence="8">
    <location>
        <begin position="127"/>
        <end position="447"/>
    </location>
</feature>
<evidence type="ECO:0000256" key="7">
    <source>
        <dbReference type="SAM" id="SignalP"/>
    </source>
</evidence>
<feature type="signal peptide" evidence="7">
    <location>
        <begin position="1"/>
        <end position="25"/>
    </location>
</feature>
<sequence>MFFKKALFLYIYLVLNLIGTAPSWGQTRDENEPETPSCTTADCLKPTEVTPEQPTNNRREIILPNPTQFRLSVFGNQKKGDFTFGFGRTLPNNSALKGSSRIPVVSTLQNYPSISPQGFVGYRLAENQRIVLEGGGNTKFLGGDLSYSIAPIDSQGIYSINIQSQRGRSTVFGEGENNIRLPNDDKTWVYRYGGGVEYAQLINNINLAVGINYERISLRDGMFSNQVFSRDQFGNQMTVSDQGQDDLVTLTLAGLYSIVNNESYPTSGTRIRVGVEQALPIGQGSIAYTQLAGNISQFIPLNLFDNSESSDTLVLNMQAGTYIGDVPPYDAFSMGGSDSIRGYSEGQVSSGRTFIQGTVEYRSPSLFSFSIFEQTVDTRGIIFVDYGTDLGSQYSVISQPGIVRDKPGWGVGYGFGLHLDTTIGLFRVESSWGNRGDYSFVVLVGDRF</sequence>
<accession>A0A2T1LZM3</accession>
<evidence type="ECO:0000256" key="6">
    <source>
        <dbReference type="SAM" id="MobiDB-lite"/>
    </source>
</evidence>
<feature type="chain" id="PRO_5015479679" description="Bacterial surface antigen (D15) domain-containing protein" evidence="7">
    <location>
        <begin position="26"/>
        <end position="448"/>
    </location>
</feature>
<proteinExistence type="predicted"/>
<evidence type="ECO:0000313" key="9">
    <source>
        <dbReference type="EMBL" id="PSF37868.1"/>
    </source>
</evidence>
<keyword evidence="10" id="KW-1185">Reference proteome</keyword>
<dbReference type="PANTHER" id="PTHR12815:SF47">
    <property type="entry name" value="TRANSLOCATION AND ASSEMBLY MODULE SUBUNIT TAMA"/>
    <property type="match status" value="1"/>
</dbReference>
<dbReference type="GO" id="GO:0019867">
    <property type="term" value="C:outer membrane"/>
    <property type="evidence" value="ECO:0007669"/>
    <property type="project" value="InterPro"/>
</dbReference>
<dbReference type="Gene3D" id="2.40.160.50">
    <property type="entry name" value="membrane protein fhac: a member of the omp85/tpsb transporter family"/>
    <property type="match status" value="1"/>
</dbReference>
<feature type="region of interest" description="Disordered" evidence="6">
    <location>
        <begin position="25"/>
        <end position="58"/>
    </location>
</feature>
<dbReference type="EMBL" id="PXOH01000006">
    <property type="protein sequence ID" value="PSF37868.1"/>
    <property type="molecule type" value="Genomic_DNA"/>
</dbReference>
<keyword evidence="3 7" id="KW-0732">Signal</keyword>
<keyword evidence="4" id="KW-0472">Membrane</keyword>
<dbReference type="AlphaFoldDB" id="A0A2T1LZM3"/>
<evidence type="ECO:0000313" key="10">
    <source>
        <dbReference type="Proteomes" id="UP000239001"/>
    </source>
</evidence>
<dbReference type="RefSeq" id="WP_106456309.1">
    <property type="nucleotide sequence ID" value="NZ_PXOH01000006.1"/>
</dbReference>